<dbReference type="RefSeq" id="WP_246391036.1">
    <property type="nucleotide sequence ID" value="NZ_JACIBX010000002.1"/>
</dbReference>
<feature type="transmembrane region" description="Helical" evidence="1">
    <location>
        <begin position="184"/>
        <end position="206"/>
    </location>
</feature>
<gene>
    <name evidence="2" type="ORF">FHS00_000791</name>
</gene>
<proteinExistence type="predicted"/>
<evidence type="ECO:0000313" key="3">
    <source>
        <dbReference type="Proteomes" id="UP000576152"/>
    </source>
</evidence>
<evidence type="ECO:0000313" key="2">
    <source>
        <dbReference type="EMBL" id="MBB3711229.1"/>
    </source>
</evidence>
<dbReference type="Proteomes" id="UP000576152">
    <property type="component" value="Unassembled WGS sequence"/>
</dbReference>
<evidence type="ECO:0008006" key="4">
    <source>
        <dbReference type="Google" id="ProtNLM"/>
    </source>
</evidence>
<sequence>MDDVVMYLRGLVPGRRAVFALTIGALSGWLAALSGMPLPWMLGPMIGNTLAAVLALPVRGPDRLRPLVIPVIGVMLGSALRPEMFDTAGRYAASLALLPPFLVVTALVSYAVYRRVGRYDPVTAFFSAMPGGLNDMLILGGAAGGNEKRIALAHAARVLLVILFVVLFYGTALDVDSGEVARGAPAAALSLLDWALLGAAAVAGVPLGKWLRLPAPQVTGPMILSGVLHLVGLVSVAPPGALIVVAQVVIGTVIGCRFIGVSAAQIGRDLSLGALSSVAMIAVAVVSAAALTAITGLPLSLSFLGYSPGGLTEMSLLALAMGQDVAYVSVLHLVRIMLVIFAAQPVFRATRRGAQSGTKPPRSGS</sequence>
<accession>A0ABR6HL10</accession>
<keyword evidence="3" id="KW-1185">Reference proteome</keyword>
<dbReference type="PANTHER" id="PTHR38457">
    <property type="entry name" value="REGULATOR ABRB-RELATED"/>
    <property type="match status" value="1"/>
</dbReference>
<feature type="transmembrane region" description="Helical" evidence="1">
    <location>
        <begin position="325"/>
        <end position="343"/>
    </location>
</feature>
<keyword evidence="1" id="KW-0812">Transmembrane</keyword>
<name>A0ABR6HL10_9RHOB</name>
<feature type="transmembrane region" description="Helical" evidence="1">
    <location>
        <begin position="155"/>
        <end position="172"/>
    </location>
</feature>
<feature type="transmembrane region" description="Helical" evidence="1">
    <location>
        <begin position="16"/>
        <end position="33"/>
    </location>
</feature>
<keyword evidence="1" id="KW-1133">Transmembrane helix</keyword>
<feature type="transmembrane region" description="Helical" evidence="1">
    <location>
        <begin position="242"/>
        <end position="260"/>
    </location>
</feature>
<comment type="caution">
    <text evidence="2">The sequence shown here is derived from an EMBL/GenBank/DDBJ whole genome shotgun (WGS) entry which is preliminary data.</text>
</comment>
<keyword evidence="1" id="KW-0472">Membrane</keyword>
<feature type="transmembrane region" description="Helical" evidence="1">
    <location>
        <begin position="272"/>
        <end position="305"/>
    </location>
</feature>
<feature type="transmembrane region" description="Helical" evidence="1">
    <location>
        <begin position="125"/>
        <end position="143"/>
    </location>
</feature>
<dbReference type="PIRSF" id="PIRSF038991">
    <property type="entry name" value="Protein_AbrB"/>
    <property type="match status" value="1"/>
</dbReference>
<reference evidence="2 3" key="1">
    <citation type="submission" date="2020-08" db="EMBL/GenBank/DDBJ databases">
        <title>Genomic Encyclopedia of Type Strains, Phase III (KMG-III): the genomes of soil and plant-associated and newly described type strains.</title>
        <authorList>
            <person name="Whitman W."/>
        </authorList>
    </citation>
    <scope>NUCLEOTIDE SEQUENCE [LARGE SCALE GENOMIC DNA]</scope>
    <source>
        <strain evidence="2 3">CECT 8572</strain>
    </source>
</reference>
<dbReference type="EMBL" id="JACIBX010000002">
    <property type="protein sequence ID" value="MBB3711229.1"/>
    <property type="molecule type" value="Genomic_DNA"/>
</dbReference>
<dbReference type="PANTHER" id="PTHR38457:SF1">
    <property type="entry name" value="REGULATOR ABRB-RELATED"/>
    <property type="match status" value="1"/>
</dbReference>
<dbReference type="InterPro" id="IPR007820">
    <property type="entry name" value="AbrB_fam"/>
</dbReference>
<feature type="transmembrane region" description="Helical" evidence="1">
    <location>
        <begin position="64"/>
        <end position="80"/>
    </location>
</feature>
<dbReference type="Pfam" id="PF05145">
    <property type="entry name" value="AbrB"/>
    <property type="match status" value="1"/>
</dbReference>
<organism evidence="2 3">
    <name type="scientific">Limimaricola variabilis</name>
    <dbReference type="NCBI Taxonomy" id="1492771"/>
    <lineage>
        <taxon>Bacteria</taxon>
        <taxon>Pseudomonadati</taxon>
        <taxon>Pseudomonadota</taxon>
        <taxon>Alphaproteobacteria</taxon>
        <taxon>Rhodobacterales</taxon>
        <taxon>Paracoccaceae</taxon>
        <taxon>Limimaricola</taxon>
    </lineage>
</organism>
<dbReference type="InterPro" id="IPR017516">
    <property type="entry name" value="AbrB_dup"/>
</dbReference>
<dbReference type="NCBIfam" id="TIGR03082">
    <property type="entry name" value="Gneg_AbrB_dup"/>
    <property type="match status" value="2"/>
</dbReference>
<protein>
    <recommendedName>
        <fullName evidence="4">Ammonia monooxygenase</fullName>
    </recommendedName>
</protein>
<feature type="transmembrane region" description="Helical" evidence="1">
    <location>
        <begin position="92"/>
        <end position="113"/>
    </location>
</feature>
<feature type="transmembrane region" description="Helical" evidence="1">
    <location>
        <begin position="218"/>
        <end position="236"/>
    </location>
</feature>
<evidence type="ECO:0000256" key="1">
    <source>
        <dbReference type="SAM" id="Phobius"/>
    </source>
</evidence>